<dbReference type="InterPro" id="IPR016064">
    <property type="entry name" value="NAD/diacylglycerol_kinase_sf"/>
</dbReference>
<dbReference type="PANTHER" id="PTHR20275">
    <property type="entry name" value="NAD KINASE"/>
    <property type="match status" value="1"/>
</dbReference>
<dbReference type="AlphaFoldDB" id="A0A3P3YI10"/>
<evidence type="ECO:0000256" key="2">
    <source>
        <dbReference type="ARBA" id="ARBA00022679"/>
    </source>
</evidence>
<keyword evidence="6" id="KW-0521">NADP</keyword>
<name>A0A3P3YI10_PLABS</name>
<dbReference type="SUPFAM" id="SSF111331">
    <property type="entry name" value="NAD kinase/diacylglycerol kinase-like"/>
    <property type="match status" value="1"/>
</dbReference>
<keyword evidence="8" id="KW-0496">Mitochondrion</keyword>
<gene>
    <name evidence="8" type="ORF">PLBR_LOCUS7048</name>
</gene>
<dbReference type="GO" id="GO:0005524">
    <property type="term" value="F:ATP binding"/>
    <property type="evidence" value="ECO:0007669"/>
    <property type="project" value="UniProtKB-KW"/>
</dbReference>
<dbReference type="HAMAP" id="MF_00361">
    <property type="entry name" value="NAD_kinase"/>
    <property type="match status" value="1"/>
</dbReference>
<dbReference type="InterPro" id="IPR017438">
    <property type="entry name" value="ATP-NAD_kinase_N"/>
</dbReference>
<reference evidence="8 9" key="1">
    <citation type="submission" date="2018-03" db="EMBL/GenBank/DDBJ databases">
        <authorList>
            <person name="Fogelqvist J."/>
        </authorList>
    </citation>
    <scope>NUCLEOTIDE SEQUENCE [LARGE SCALE GENOMIC DNA]</scope>
</reference>
<protein>
    <recommendedName>
        <fullName evidence="10">NAD(+) kinase</fullName>
    </recommendedName>
</protein>
<accession>A0A3P3YI10</accession>
<dbReference type="Gene3D" id="3.40.50.10330">
    <property type="entry name" value="Probable inorganic polyphosphate/atp-NAD kinase, domain 1"/>
    <property type="match status" value="1"/>
</dbReference>
<evidence type="ECO:0000256" key="3">
    <source>
        <dbReference type="ARBA" id="ARBA00022741"/>
    </source>
</evidence>
<keyword evidence="7" id="KW-0520">NAD</keyword>
<organism evidence="8 9">
    <name type="scientific">Plasmodiophora brassicae</name>
    <name type="common">Clubroot disease agent</name>
    <dbReference type="NCBI Taxonomy" id="37360"/>
    <lineage>
        <taxon>Eukaryota</taxon>
        <taxon>Sar</taxon>
        <taxon>Rhizaria</taxon>
        <taxon>Endomyxa</taxon>
        <taxon>Phytomyxea</taxon>
        <taxon>Plasmodiophorida</taxon>
        <taxon>Plasmodiophoridae</taxon>
        <taxon>Plasmodiophora</taxon>
    </lineage>
</organism>
<sequence>MQPRSDTCRAGGSQARLTWPPGRPRAVFLVRKRDDDRACRALVEIGTWLQDDRKLLVVVEEADVHRDDKFVGAADRLADVDLVVCLGGDGTLLHVSSLFQGQCCPPVVAFAMGTLGFLTPMNIADARCQLTRVLGANAAEVFTTLRMRLWCDVYRKGSSEPELRYQVLNECLIDRGGNAVLTCLDLFVDGELVTVVQADGIIVSTPTGSTAYSMSAGGSIVAPTVHGILITPVCPHTLSFRPAVIPDSSVVRIRVSDHTRARTACASFDGTHRTPLNPGDEICLSMSAMPIPTVNDRQFNTDWFASIVEKLHWNVRVPCAGGPSAAL</sequence>
<comment type="similarity">
    <text evidence="1">Belongs to the NAD kinase family.</text>
</comment>
<dbReference type="GO" id="GO:0019674">
    <property type="term" value="P:NAD+ metabolic process"/>
    <property type="evidence" value="ECO:0007669"/>
    <property type="project" value="InterPro"/>
</dbReference>
<dbReference type="Pfam" id="PF20143">
    <property type="entry name" value="NAD_kinase_C"/>
    <property type="match status" value="1"/>
</dbReference>
<evidence type="ECO:0000256" key="6">
    <source>
        <dbReference type="ARBA" id="ARBA00022857"/>
    </source>
</evidence>
<keyword evidence="5" id="KW-0067">ATP-binding</keyword>
<dbReference type="GO" id="GO:0006741">
    <property type="term" value="P:NADP+ biosynthetic process"/>
    <property type="evidence" value="ECO:0007669"/>
    <property type="project" value="InterPro"/>
</dbReference>
<keyword evidence="4" id="KW-0418">Kinase</keyword>
<evidence type="ECO:0000256" key="7">
    <source>
        <dbReference type="ARBA" id="ARBA00023027"/>
    </source>
</evidence>
<dbReference type="InterPro" id="IPR017437">
    <property type="entry name" value="ATP-NAD_kinase_PpnK-typ_C"/>
</dbReference>
<evidence type="ECO:0000256" key="4">
    <source>
        <dbReference type="ARBA" id="ARBA00022777"/>
    </source>
</evidence>
<evidence type="ECO:0000256" key="5">
    <source>
        <dbReference type="ARBA" id="ARBA00022840"/>
    </source>
</evidence>
<proteinExistence type="inferred from homology"/>
<keyword evidence="3" id="KW-0547">Nucleotide-binding</keyword>
<dbReference type="EMBL" id="OVEO01000012">
    <property type="protein sequence ID" value="SPQ99833.1"/>
    <property type="molecule type" value="Genomic_DNA"/>
</dbReference>
<keyword evidence="2" id="KW-0808">Transferase</keyword>
<evidence type="ECO:0008006" key="10">
    <source>
        <dbReference type="Google" id="ProtNLM"/>
    </source>
</evidence>
<dbReference type="Proteomes" id="UP000290189">
    <property type="component" value="Unassembled WGS sequence"/>
</dbReference>
<dbReference type="GO" id="GO:0003951">
    <property type="term" value="F:NAD+ kinase activity"/>
    <property type="evidence" value="ECO:0007669"/>
    <property type="project" value="InterPro"/>
</dbReference>
<evidence type="ECO:0000256" key="1">
    <source>
        <dbReference type="ARBA" id="ARBA00010995"/>
    </source>
</evidence>
<dbReference type="Pfam" id="PF01513">
    <property type="entry name" value="NAD_kinase"/>
    <property type="match status" value="1"/>
</dbReference>
<geneLocation type="mitochondrion" evidence="8"/>
<dbReference type="PANTHER" id="PTHR20275:SF0">
    <property type="entry name" value="NAD KINASE"/>
    <property type="match status" value="1"/>
</dbReference>
<evidence type="ECO:0000313" key="9">
    <source>
        <dbReference type="Proteomes" id="UP000290189"/>
    </source>
</evidence>
<evidence type="ECO:0000313" key="8">
    <source>
        <dbReference type="EMBL" id="SPQ99833.1"/>
    </source>
</evidence>
<dbReference type="Gene3D" id="2.60.200.30">
    <property type="entry name" value="Probable inorganic polyphosphate/atp-NAD kinase, domain 2"/>
    <property type="match status" value="1"/>
</dbReference>
<dbReference type="InterPro" id="IPR002504">
    <property type="entry name" value="NADK"/>
</dbReference>
<dbReference type="FunFam" id="2.60.200.30:FF:000009">
    <property type="entry name" value="Poly(P)/ATP NAD kinase"/>
    <property type="match status" value="1"/>
</dbReference>